<name>F2E466_HORVV</name>
<evidence type="ECO:0000313" key="1">
    <source>
        <dbReference type="EMBL" id="BAK02138.1"/>
    </source>
</evidence>
<accession>F2E466</accession>
<protein>
    <submittedName>
        <fullName evidence="1">Predicted protein</fullName>
    </submittedName>
</protein>
<sequence>MEKSRGGWASLTSCTEARQRVAVEALEVCSFPTAARREESLLVVLLGGRHGRAVLRSARPSVLPALIGGLSLACSGDGVLRPRIQPTQHSMRNQGSSSAWQIILYT</sequence>
<dbReference type="EMBL" id="AK370940">
    <property type="protein sequence ID" value="BAK02138.1"/>
    <property type="molecule type" value="mRNA"/>
</dbReference>
<reference evidence="1" key="1">
    <citation type="journal article" date="2011" name="Plant Physiol.">
        <title>Comprehensive sequence analysis of 24,783 barley full-length cDNAs derived from 12 clone libraries.</title>
        <authorList>
            <person name="Matsumoto T."/>
            <person name="Tanaka T."/>
            <person name="Sakai H."/>
            <person name="Amano N."/>
            <person name="Kanamori H."/>
            <person name="Kurita K."/>
            <person name="Kikuta A."/>
            <person name="Kamiya K."/>
            <person name="Yamamoto M."/>
            <person name="Ikawa H."/>
            <person name="Fujii N."/>
            <person name="Hori K."/>
            <person name="Itoh T."/>
            <person name="Sato K."/>
        </authorList>
    </citation>
    <scope>NUCLEOTIDE SEQUENCE</scope>
    <source>
        <tissue evidence="1">Shoot and root</tissue>
    </source>
</reference>
<proteinExistence type="evidence at transcript level"/>
<organism evidence="1">
    <name type="scientific">Hordeum vulgare subsp. vulgare</name>
    <name type="common">Domesticated barley</name>
    <dbReference type="NCBI Taxonomy" id="112509"/>
    <lineage>
        <taxon>Eukaryota</taxon>
        <taxon>Viridiplantae</taxon>
        <taxon>Streptophyta</taxon>
        <taxon>Embryophyta</taxon>
        <taxon>Tracheophyta</taxon>
        <taxon>Spermatophyta</taxon>
        <taxon>Magnoliopsida</taxon>
        <taxon>Liliopsida</taxon>
        <taxon>Poales</taxon>
        <taxon>Poaceae</taxon>
        <taxon>BOP clade</taxon>
        <taxon>Pooideae</taxon>
        <taxon>Triticodae</taxon>
        <taxon>Triticeae</taxon>
        <taxon>Hordeinae</taxon>
        <taxon>Hordeum</taxon>
    </lineage>
</organism>
<dbReference type="AlphaFoldDB" id="F2E466"/>